<evidence type="ECO:0000313" key="6">
    <source>
        <dbReference type="EMBL" id="MCL1122905.1"/>
    </source>
</evidence>
<reference evidence="6 7" key="1">
    <citation type="submission" date="2022-01" db="EMBL/GenBank/DDBJ databases">
        <title>Whole genome-based taxonomy of the Shewanellaceae.</title>
        <authorList>
            <person name="Martin-Rodriguez A.J."/>
        </authorList>
    </citation>
    <scope>NUCLEOTIDE SEQUENCE [LARGE SCALE GENOMIC DNA]</scope>
    <source>
        <strain evidence="6 7">DSM 17177</strain>
    </source>
</reference>
<dbReference type="Gene3D" id="2.60.120.10">
    <property type="entry name" value="Jelly Rolls"/>
    <property type="match status" value="1"/>
</dbReference>
<keyword evidence="3 6" id="KW-0223">Dioxygenase</keyword>
<comment type="caution">
    <text evidence="6">The sequence shown here is derived from an EMBL/GenBank/DDBJ whole genome shotgun (WGS) entry which is preliminary data.</text>
</comment>
<evidence type="ECO:0000256" key="5">
    <source>
        <dbReference type="ARBA" id="ARBA00023004"/>
    </source>
</evidence>
<proteinExistence type="inferred from homology"/>
<evidence type="ECO:0000313" key="7">
    <source>
        <dbReference type="Proteomes" id="UP001203423"/>
    </source>
</evidence>
<dbReference type="EMBL" id="JAKIKS010000001">
    <property type="protein sequence ID" value="MCL1122905.1"/>
    <property type="molecule type" value="Genomic_DNA"/>
</dbReference>
<dbReference type="CDD" id="cd10548">
    <property type="entry name" value="cupin_CDO"/>
    <property type="match status" value="1"/>
</dbReference>
<evidence type="ECO:0000256" key="3">
    <source>
        <dbReference type="ARBA" id="ARBA00022964"/>
    </source>
</evidence>
<evidence type="ECO:0000256" key="1">
    <source>
        <dbReference type="ARBA" id="ARBA00006622"/>
    </source>
</evidence>
<comment type="similarity">
    <text evidence="1">Belongs to the cysteine dioxygenase family.</text>
</comment>
<dbReference type="RefSeq" id="WP_248938184.1">
    <property type="nucleotide sequence ID" value="NZ_JAKIKS010000001.1"/>
</dbReference>
<evidence type="ECO:0000256" key="4">
    <source>
        <dbReference type="ARBA" id="ARBA00023002"/>
    </source>
</evidence>
<organism evidence="6 7">
    <name type="scientific">Shewanella surugensis</name>
    <dbReference type="NCBI Taxonomy" id="212020"/>
    <lineage>
        <taxon>Bacteria</taxon>
        <taxon>Pseudomonadati</taxon>
        <taxon>Pseudomonadota</taxon>
        <taxon>Gammaproteobacteria</taxon>
        <taxon>Alteromonadales</taxon>
        <taxon>Shewanellaceae</taxon>
        <taxon>Shewanella</taxon>
    </lineage>
</organism>
<keyword evidence="2" id="KW-0479">Metal-binding</keyword>
<protein>
    <submittedName>
        <fullName evidence="6">Cysteine dioxygenase family protein</fullName>
    </submittedName>
</protein>
<dbReference type="InterPro" id="IPR010300">
    <property type="entry name" value="CDO_1"/>
</dbReference>
<evidence type="ECO:0000256" key="2">
    <source>
        <dbReference type="ARBA" id="ARBA00022723"/>
    </source>
</evidence>
<dbReference type="PANTHER" id="PTHR12918">
    <property type="entry name" value="CYSTEINE DIOXYGENASE"/>
    <property type="match status" value="1"/>
</dbReference>
<accession>A0ABT0L694</accession>
<gene>
    <name evidence="6" type="ORF">L2764_00015</name>
</gene>
<dbReference type="InterPro" id="IPR011051">
    <property type="entry name" value="RmlC_Cupin_sf"/>
</dbReference>
<dbReference type="Pfam" id="PF05995">
    <property type="entry name" value="CDO_I"/>
    <property type="match status" value="1"/>
</dbReference>
<dbReference type="Proteomes" id="UP001203423">
    <property type="component" value="Unassembled WGS sequence"/>
</dbReference>
<dbReference type="GO" id="GO:0051213">
    <property type="term" value="F:dioxygenase activity"/>
    <property type="evidence" value="ECO:0007669"/>
    <property type="project" value="UniProtKB-KW"/>
</dbReference>
<sequence>MDNSSFPPEHTPVLSALLDAGDHISFSGLIQQVQLFSKPLSLATICFVLENVMLSELEIKSLASFESDHYCRKCLFRNDHCEILILSWLNGQRSKIHDHLDTVCGVKVLLGQATETRFETAANGDIYATQSVQFDKENTTVSEDNDIHQISNLQADDQPLVTLHIYSPPLQQFHIYQLEDGKSVLLNAQQDPCFYEI</sequence>
<keyword evidence="5" id="KW-0408">Iron</keyword>
<dbReference type="PANTHER" id="PTHR12918:SF1">
    <property type="entry name" value="CYSTEINE DIOXYGENASE TYPE 1"/>
    <property type="match status" value="1"/>
</dbReference>
<name>A0ABT0L694_9GAMM</name>
<keyword evidence="4" id="KW-0560">Oxidoreductase</keyword>
<dbReference type="InterPro" id="IPR014710">
    <property type="entry name" value="RmlC-like_jellyroll"/>
</dbReference>
<dbReference type="SUPFAM" id="SSF51182">
    <property type="entry name" value="RmlC-like cupins"/>
    <property type="match status" value="1"/>
</dbReference>
<keyword evidence="7" id="KW-1185">Reference proteome</keyword>